<evidence type="ECO:0000256" key="4">
    <source>
        <dbReference type="ARBA" id="ARBA00023242"/>
    </source>
</evidence>
<keyword evidence="2" id="KW-0238">DNA-binding</keyword>
<proteinExistence type="predicted"/>
<keyword evidence="3" id="KW-0804">Transcription</keyword>
<keyword evidence="8" id="KW-1185">Reference proteome</keyword>
<dbReference type="AlphaFoldDB" id="A0AAU9SYJ1"/>
<dbReference type="PANTHER" id="PTHR31079">
    <property type="entry name" value="NAC DOMAIN-CONTAINING PROTEIN 73"/>
    <property type="match status" value="1"/>
</dbReference>
<dbReference type="InterPro" id="IPR003441">
    <property type="entry name" value="NAC-dom"/>
</dbReference>
<keyword evidence="1" id="KW-0805">Transcription regulation</keyword>
<dbReference type="EMBL" id="OU466862">
    <property type="protein sequence ID" value="CAH2072760.1"/>
    <property type="molecule type" value="Genomic_DNA"/>
</dbReference>
<dbReference type="Gene3D" id="2.170.150.80">
    <property type="entry name" value="NAC domain"/>
    <property type="match status" value="1"/>
</dbReference>
<feature type="region of interest" description="Disordered" evidence="5">
    <location>
        <begin position="221"/>
        <end position="250"/>
    </location>
</feature>
<dbReference type="PROSITE" id="PS51005">
    <property type="entry name" value="NAC"/>
    <property type="match status" value="1"/>
</dbReference>
<dbReference type="GO" id="GO:0000976">
    <property type="term" value="F:transcription cis-regulatory region binding"/>
    <property type="evidence" value="ECO:0007669"/>
    <property type="project" value="TreeGrafter"/>
</dbReference>
<evidence type="ECO:0000259" key="6">
    <source>
        <dbReference type="PROSITE" id="PS51005"/>
    </source>
</evidence>
<dbReference type="Pfam" id="PF02365">
    <property type="entry name" value="NAM"/>
    <property type="match status" value="1"/>
</dbReference>
<keyword evidence="4" id="KW-0539">Nucleus</keyword>
<evidence type="ECO:0000256" key="1">
    <source>
        <dbReference type="ARBA" id="ARBA00023015"/>
    </source>
</evidence>
<dbReference type="PANTHER" id="PTHR31079:SF2">
    <property type="entry name" value="NAC DOMAIN CONTAINING PROTEIN 44-RELATED"/>
    <property type="match status" value="1"/>
</dbReference>
<dbReference type="InterPro" id="IPR044799">
    <property type="entry name" value="SOG1-like"/>
</dbReference>
<dbReference type="GO" id="GO:0003700">
    <property type="term" value="F:DNA-binding transcription factor activity"/>
    <property type="evidence" value="ECO:0007669"/>
    <property type="project" value="InterPro"/>
</dbReference>
<sequence length="349" mass="39256">MKNVHRSWIMDVPWIARNVKNASVSSDLQIKDCGACIKCPTCSCLIENSNVQVQTPWPGLPKGVRFEPTDEEVIEHLEAKCGIYGLKPHLCIQDFICSSVSDINYTHPQNLPGVKKDGTSAFFFNKTVKAYTNGERKRRRVTPSGLKDEAVRWHKTGKTKPVMLNGVQRGSKKFMVLYKSAKKGLKPEKYRWVLHQYHLGTEKEKIGEYVVSKIMYQQQTQSAGESESFRVRGGTRRPKTTNPTPPRPVVSVAEDDHIAYDDTEMVLDPLVQGLETIPQASCGSTSHERAQRVEEDPSSIVEKKPNHWDIDIGSENFIVPESENADLGTLPDFHSFASEDSLLNCLGWI</sequence>
<feature type="domain" description="NAC" evidence="6">
    <location>
        <begin position="60"/>
        <end position="217"/>
    </location>
</feature>
<organism evidence="7 8">
    <name type="scientific">Thlaspi arvense</name>
    <name type="common">Field penny-cress</name>
    <dbReference type="NCBI Taxonomy" id="13288"/>
    <lineage>
        <taxon>Eukaryota</taxon>
        <taxon>Viridiplantae</taxon>
        <taxon>Streptophyta</taxon>
        <taxon>Embryophyta</taxon>
        <taxon>Tracheophyta</taxon>
        <taxon>Spermatophyta</taxon>
        <taxon>Magnoliopsida</taxon>
        <taxon>eudicotyledons</taxon>
        <taxon>Gunneridae</taxon>
        <taxon>Pentapetalae</taxon>
        <taxon>rosids</taxon>
        <taxon>malvids</taxon>
        <taxon>Brassicales</taxon>
        <taxon>Brassicaceae</taxon>
        <taxon>Thlaspideae</taxon>
        <taxon>Thlaspi</taxon>
    </lineage>
</organism>
<protein>
    <recommendedName>
        <fullName evidence="6">NAC domain-containing protein</fullName>
    </recommendedName>
</protein>
<name>A0AAU9SYJ1_THLAR</name>
<dbReference type="InterPro" id="IPR036093">
    <property type="entry name" value="NAC_dom_sf"/>
</dbReference>
<reference evidence="7 8" key="1">
    <citation type="submission" date="2022-03" db="EMBL/GenBank/DDBJ databases">
        <authorList>
            <person name="Nunn A."/>
            <person name="Chopra R."/>
            <person name="Nunn A."/>
            <person name="Contreras Garrido A."/>
        </authorList>
    </citation>
    <scope>NUCLEOTIDE SEQUENCE [LARGE SCALE GENOMIC DNA]</scope>
</reference>
<gene>
    <name evidence="7" type="ORF">TAV2_LOCUS20006</name>
</gene>
<evidence type="ECO:0000256" key="2">
    <source>
        <dbReference type="ARBA" id="ARBA00023125"/>
    </source>
</evidence>
<evidence type="ECO:0000313" key="7">
    <source>
        <dbReference type="EMBL" id="CAH2072760.1"/>
    </source>
</evidence>
<accession>A0AAU9SYJ1</accession>
<evidence type="ECO:0000256" key="5">
    <source>
        <dbReference type="SAM" id="MobiDB-lite"/>
    </source>
</evidence>
<dbReference type="FunFam" id="2.170.150.80:FF:000009">
    <property type="entry name" value="NAC domain-containing protein 8"/>
    <property type="match status" value="1"/>
</dbReference>
<evidence type="ECO:0000256" key="3">
    <source>
        <dbReference type="ARBA" id="ARBA00023163"/>
    </source>
</evidence>
<evidence type="ECO:0000313" key="8">
    <source>
        <dbReference type="Proteomes" id="UP000836841"/>
    </source>
</evidence>
<dbReference type="Proteomes" id="UP000836841">
    <property type="component" value="Chromosome 6"/>
</dbReference>
<dbReference type="SUPFAM" id="SSF101941">
    <property type="entry name" value="NAC domain"/>
    <property type="match status" value="1"/>
</dbReference>
<dbReference type="GO" id="GO:0005634">
    <property type="term" value="C:nucleus"/>
    <property type="evidence" value="ECO:0007669"/>
    <property type="project" value="TreeGrafter"/>
</dbReference>